<dbReference type="Proteomes" id="UP000676565">
    <property type="component" value="Unassembled WGS sequence"/>
</dbReference>
<sequence>MPAITNKQQLLTQAQAALKKRFPLPALEPEVPRPLLEELLFAICREGSTTEDAEAGYARLRKVFVDWNEVRVSTVQEVADALRPLPNSGPRAGWIIGVLHAVFELNYSYDLGDMEKKGLKQAAKQVSRYFNDSELKKLNLKQAAKQIGRFKQVNDFAVAWVVQRSLGGHAIPLDGPTFRVLRRLGVVEEAETDDMESLRGGIEHVIPKARGPEFTELMSVHAKEICVEKNPLCASCPLKTDCPTGIENLSKKADKDKSEPNKPKKSR</sequence>
<keyword evidence="5" id="KW-0378">Hydrolase</keyword>
<dbReference type="InterPro" id="IPR011257">
    <property type="entry name" value="DNA_glycosylase"/>
</dbReference>
<evidence type="ECO:0000256" key="5">
    <source>
        <dbReference type="ARBA" id="ARBA00022801"/>
    </source>
</evidence>
<protein>
    <recommendedName>
        <fullName evidence="13">Endonuclease III</fullName>
    </recommendedName>
</protein>
<keyword evidence="4" id="KW-0227">DNA damage</keyword>
<comment type="caution">
    <text evidence="11">The sequence shown here is derived from an EMBL/GenBank/DDBJ whole genome shotgun (WGS) entry which is preliminary data.</text>
</comment>
<reference evidence="11 12" key="1">
    <citation type="submission" date="2021-04" db="EMBL/GenBank/DDBJ databases">
        <authorList>
            <person name="Ivanova A."/>
        </authorList>
    </citation>
    <scope>NUCLEOTIDE SEQUENCE [LARGE SCALE GENOMIC DNA]</scope>
    <source>
        <strain evidence="11 12">G18</strain>
    </source>
</reference>
<dbReference type="InterPro" id="IPR023170">
    <property type="entry name" value="HhH_base_excis_C"/>
</dbReference>
<comment type="similarity">
    <text evidence="2">Belongs to the Nth/MutY family.</text>
</comment>
<evidence type="ECO:0000256" key="6">
    <source>
        <dbReference type="ARBA" id="ARBA00023004"/>
    </source>
</evidence>
<organism evidence="11 12">
    <name type="scientific">Gemmata palustris</name>
    <dbReference type="NCBI Taxonomy" id="2822762"/>
    <lineage>
        <taxon>Bacteria</taxon>
        <taxon>Pseudomonadati</taxon>
        <taxon>Planctomycetota</taxon>
        <taxon>Planctomycetia</taxon>
        <taxon>Gemmatales</taxon>
        <taxon>Gemmataceae</taxon>
        <taxon>Gemmata</taxon>
    </lineage>
</organism>
<comment type="cofactor">
    <cofactor evidence="1">
        <name>[4Fe-4S] cluster</name>
        <dbReference type="ChEBI" id="CHEBI:49883"/>
    </cofactor>
</comment>
<feature type="compositionally biased region" description="Basic and acidic residues" evidence="10">
    <location>
        <begin position="249"/>
        <end position="267"/>
    </location>
</feature>
<keyword evidence="8" id="KW-0234">DNA repair</keyword>
<evidence type="ECO:0000256" key="8">
    <source>
        <dbReference type="ARBA" id="ARBA00023204"/>
    </source>
</evidence>
<dbReference type="PROSITE" id="PS00764">
    <property type="entry name" value="ENDONUCLEASE_III_1"/>
    <property type="match status" value="1"/>
</dbReference>
<keyword evidence="6" id="KW-0408">Iron</keyword>
<keyword evidence="12" id="KW-1185">Reference proteome</keyword>
<keyword evidence="7" id="KW-0411">Iron-sulfur</keyword>
<evidence type="ECO:0000256" key="4">
    <source>
        <dbReference type="ARBA" id="ARBA00022763"/>
    </source>
</evidence>
<dbReference type="Gene3D" id="1.10.1670.10">
    <property type="entry name" value="Helix-hairpin-Helix base-excision DNA repair enzymes (C-terminal)"/>
    <property type="match status" value="1"/>
</dbReference>
<evidence type="ECO:0000256" key="9">
    <source>
        <dbReference type="ARBA" id="ARBA00023295"/>
    </source>
</evidence>
<dbReference type="EMBL" id="JAGKQQ010000001">
    <property type="protein sequence ID" value="MBP3958682.1"/>
    <property type="molecule type" value="Genomic_DNA"/>
</dbReference>
<evidence type="ECO:0000313" key="12">
    <source>
        <dbReference type="Proteomes" id="UP000676565"/>
    </source>
</evidence>
<evidence type="ECO:0000256" key="2">
    <source>
        <dbReference type="ARBA" id="ARBA00008343"/>
    </source>
</evidence>
<dbReference type="InterPro" id="IPR004035">
    <property type="entry name" value="Endouclease-III_FeS-bd_BS"/>
</dbReference>
<accession>A0ABS5BY64</accession>
<proteinExistence type="inferred from homology"/>
<dbReference type="SUPFAM" id="SSF48150">
    <property type="entry name" value="DNA-glycosylase"/>
    <property type="match status" value="1"/>
</dbReference>
<evidence type="ECO:0000256" key="7">
    <source>
        <dbReference type="ARBA" id="ARBA00023014"/>
    </source>
</evidence>
<evidence type="ECO:0008006" key="13">
    <source>
        <dbReference type="Google" id="ProtNLM"/>
    </source>
</evidence>
<evidence type="ECO:0000256" key="3">
    <source>
        <dbReference type="ARBA" id="ARBA00022723"/>
    </source>
</evidence>
<dbReference type="Gene3D" id="1.10.340.30">
    <property type="entry name" value="Hypothetical protein, domain 2"/>
    <property type="match status" value="1"/>
</dbReference>
<evidence type="ECO:0000256" key="1">
    <source>
        <dbReference type="ARBA" id="ARBA00001966"/>
    </source>
</evidence>
<evidence type="ECO:0000256" key="10">
    <source>
        <dbReference type="SAM" id="MobiDB-lite"/>
    </source>
</evidence>
<name>A0ABS5BY64_9BACT</name>
<feature type="region of interest" description="Disordered" evidence="10">
    <location>
        <begin position="247"/>
        <end position="267"/>
    </location>
</feature>
<gene>
    <name evidence="11" type="ORF">J8F10_25830</name>
</gene>
<dbReference type="RefSeq" id="WP_210658891.1">
    <property type="nucleotide sequence ID" value="NZ_JAGKQQ010000001.1"/>
</dbReference>
<keyword evidence="9" id="KW-0326">Glycosidase</keyword>
<evidence type="ECO:0000313" key="11">
    <source>
        <dbReference type="EMBL" id="MBP3958682.1"/>
    </source>
</evidence>
<keyword evidence="3" id="KW-0479">Metal-binding</keyword>